<dbReference type="GO" id="GO:0006419">
    <property type="term" value="P:alanyl-tRNA aminoacylation"/>
    <property type="evidence" value="ECO:0007669"/>
    <property type="project" value="TreeGrafter"/>
</dbReference>
<dbReference type="GO" id="GO:0005524">
    <property type="term" value="F:ATP binding"/>
    <property type="evidence" value="ECO:0007669"/>
    <property type="project" value="UniProtKB-KW"/>
</dbReference>
<evidence type="ECO:0000256" key="10">
    <source>
        <dbReference type="ARBA" id="ARBA00023146"/>
    </source>
</evidence>
<feature type="domain" description="DHHA1" evidence="13">
    <location>
        <begin position="81"/>
        <end position="180"/>
    </location>
</feature>
<evidence type="ECO:0000256" key="11">
    <source>
        <dbReference type="ARBA" id="ARBA00032577"/>
    </source>
</evidence>
<dbReference type="Gene3D" id="3.10.310.40">
    <property type="match status" value="1"/>
</dbReference>
<evidence type="ECO:0000256" key="3">
    <source>
        <dbReference type="ARBA" id="ARBA00017959"/>
    </source>
</evidence>
<keyword evidence="10" id="KW-0030">Aminoacyl-tRNA synthetase</keyword>
<dbReference type="PANTHER" id="PTHR11777">
    <property type="entry name" value="ALANYL-TRNA SYNTHETASE"/>
    <property type="match status" value="1"/>
</dbReference>
<proteinExistence type="inferred from homology"/>
<comment type="caution">
    <text evidence="14">The sequence shown here is derived from an EMBL/GenBank/DDBJ whole genome shotgun (WGS) entry which is preliminary data.</text>
</comment>
<dbReference type="GO" id="GO:0002161">
    <property type="term" value="F:aminoacyl-tRNA deacylase activity"/>
    <property type="evidence" value="ECO:0007669"/>
    <property type="project" value="TreeGrafter"/>
</dbReference>
<evidence type="ECO:0000256" key="4">
    <source>
        <dbReference type="ARBA" id="ARBA00022555"/>
    </source>
</evidence>
<dbReference type="PANTHER" id="PTHR11777:SF9">
    <property type="entry name" value="ALANINE--TRNA LIGASE, CYTOPLASMIC"/>
    <property type="match status" value="1"/>
</dbReference>
<dbReference type="EMBL" id="AACFVE010000152">
    <property type="protein sequence ID" value="EAK3904229.1"/>
    <property type="molecule type" value="Genomic_DNA"/>
</dbReference>
<keyword evidence="9" id="KW-0648">Protein biosynthesis</keyword>
<evidence type="ECO:0000256" key="1">
    <source>
        <dbReference type="ARBA" id="ARBA00008226"/>
    </source>
</evidence>
<dbReference type="GO" id="GO:0004813">
    <property type="term" value="F:alanine-tRNA ligase activity"/>
    <property type="evidence" value="ECO:0007669"/>
    <property type="project" value="UniProtKB-EC"/>
</dbReference>
<evidence type="ECO:0000256" key="7">
    <source>
        <dbReference type="ARBA" id="ARBA00022840"/>
    </source>
</evidence>
<keyword evidence="8" id="KW-0694">RNA-binding</keyword>
<comment type="similarity">
    <text evidence="1">Belongs to the class-II aminoacyl-tRNA synthetase family.</text>
</comment>
<evidence type="ECO:0000256" key="8">
    <source>
        <dbReference type="ARBA" id="ARBA00022884"/>
    </source>
</evidence>
<dbReference type="AlphaFoldDB" id="A0A5T0UIF2"/>
<keyword evidence="6" id="KW-0547">Nucleotide-binding</keyword>
<keyword evidence="12" id="KW-0175">Coiled coil</keyword>
<evidence type="ECO:0000256" key="9">
    <source>
        <dbReference type="ARBA" id="ARBA00022917"/>
    </source>
</evidence>
<evidence type="ECO:0000313" key="14">
    <source>
        <dbReference type="EMBL" id="EAK3904229.1"/>
    </source>
</evidence>
<keyword evidence="7" id="KW-0067">ATP-binding</keyword>
<evidence type="ECO:0000256" key="6">
    <source>
        <dbReference type="ARBA" id="ARBA00022741"/>
    </source>
</evidence>
<dbReference type="Gene3D" id="6.10.250.550">
    <property type="match status" value="1"/>
</dbReference>
<dbReference type="FunFam" id="3.10.310.40:FF:000001">
    <property type="entry name" value="Alanine--tRNA ligase"/>
    <property type="match status" value="1"/>
</dbReference>
<evidence type="ECO:0000256" key="12">
    <source>
        <dbReference type="SAM" id="Coils"/>
    </source>
</evidence>
<dbReference type="GO" id="GO:0005829">
    <property type="term" value="C:cytosol"/>
    <property type="evidence" value="ECO:0007669"/>
    <property type="project" value="TreeGrafter"/>
</dbReference>
<name>A0A5T0UIF2_CAMJU</name>
<keyword evidence="4" id="KW-0820">tRNA-binding</keyword>
<protein>
    <recommendedName>
        <fullName evidence="3">Alanine--tRNA ligase</fullName>
        <ecNumber evidence="2">6.1.1.7</ecNumber>
    </recommendedName>
    <alternativeName>
        <fullName evidence="11">Alanyl-tRNA synthetase</fullName>
    </alternativeName>
</protein>
<feature type="coiled-coil region" evidence="12">
    <location>
        <begin position="31"/>
        <end position="65"/>
    </location>
</feature>
<dbReference type="GO" id="GO:0000049">
    <property type="term" value="F:tRNA binding"/>
    <property type="evidence" value="ECO:0007669"/>
    <property type="project" value="UniProtKB-KW"/>
</dbReference>
<dbReference type="InterPro" id="IPR050058">
    <property type="entry name" value="Ala-tRNA_ligase"/>
</dbReference>
<evidence type="ECO:0000256" key="5">
    <source>
        <dbReference type="ARBA" id="ARBA00022598"/>
    </source>
</evidence>
<accession>A0A5T0UIF2</accession>
<keyword evidence="5 14" id="KW-0436">Ligase</keyword>
<dbReference type="InterPro" id="IPR003156">
    <property type="entry name" value="DHHA1_dom"/>
</dbReference>
<evidence type="ECO:0000259" key="13">
    <source>
        <dbReference type="Pfam" id="PF02272"/>
    </source>
</evidence>
<organism evidence="14">
    <name type="scientific">Campylobacter jejuni</name>
    <dbReference type="NCBI Taxonomy" id="197"/>
    <lineage>
        <taxon>Bacteria</taxon>
        <taxon>Pseudomonadati</taxon>
        <taxon>Campylobacterota</taxon>
        <taxon>Epsilonproteobacteria</taxon>
        <taxon>Campylobacterales</taxon>
        <taxon>Campylobacteraceae</taxon>
        <taxon>Campylobacter</taxon>
    </lineage>
</organism>
<feature type="non-terminal residue" evidence="14">
    <location>
        <position position="1"/>
    </location>
</feature>
<dbReference type="EC" id="6.1.1.7" evidence="2"/>
<dbReference type="Pfam" id="PF02272">
    <property type="entry name" value="DHHA1"/>
    <property type="match status" value="1"/>
</dbReference>
<sequence length="182" mass="19433">EAVTSKEAFEFLEQRNNLLQETAAEMKVVQLKEVPRKVEALQAQIKELEQQKQALEAKFASQQAQDIFKDVNEVNGHTLIAAKVNVSGMDQLRQLADQWKEKDLSEVLVLATAPAKDKVNLIVGVSDAGIKAGIKAGDLIKDIAPLVGGGGGGRPNLAQAGGKNPTGIGEALAKAKTWLADK</sequence>
<reference evidence="14" key="1">
    <citation type="submission" date="2018-06" db="EMBL/GenBank/DDBJ databases">
        <authorList>
            <consortium name="PulseNet: The National Subtyping Network for Foodborne Disease Surveillance"/>
            <person name="Tarr C.L."/>
            <person name="Trees E."/>
            <person name="Katz L.S."/>
            <person name="Carleton-Romer H.A."/>
            <person name="Stroika S."/>
            <person name="Kucerova Z."/>
            <person name="Roache K.F."/>
            <person name="Sabol A.L."/>
            <person name="Besser J."/>
            <person name="Gerner-Smidt P."/>
        </authorList>
    </citation>
    <scope>NUCLEOTIDE SEQUENCE</scope>
    <source>
        <strain evidence="14">PNUSAC003301</strain>
    </source>
</reference>
<gene>
    <name evidence="14" type="primary">alaS</name>
    <name evidence="14" type="ORF">CW563_09115</name>
</gene>
<evidence type="ECO:0000256" key="2">
    <source>
        <dbReference type="ARBA" id="ARBA00013168"/>
    </source>
</evidence>